<dbReference type="OrthoDB" id="9804758at2"/>
<protein>
    <recommendedName>
        <fullName evidence="11">Molybdopterin molybdenumtransferase</fullName>
        <ecNumber evidence="11">2.10.1.1</ecNumber>
    </recommendedName>
</protein>
<organism evidence="13 14">
    <name type="scientific">Thioalbus denitrificans</name>
    <dbReference type="NCBI Taxonomy" id="547122"/>
    <lineage>
        <taxon>Bacteria</taxon>
        <taxon>Pseudomonadati</taxon>
        <taxon>Pseudomonadota</taxon>
        <taxon>Gammaproteobacteria</taxon>
        <taxon>Chromatiales</taxon>
        <taxon>Ectothiorhodospiraceae</taxon>
        <taxon>Thioalbus</taxon>
    </lineage>
</organism>
<dbReference type="SUPFAM" id="SSF63867">
    <property type="entry name" value="MoeA C-terminal domain-like"/>
    <property type="match status" value="1"/>
</dbReference>
<dbReference type="EC" id="2.10.1.1" evidence="11"/>
<dbReference type="InterPro" id="IPR005111">
    <property type="entry name" value="MoeA_C_domain_IV"/>
</dbReference>
<accession>A0A369CAF1</accession>
<dbReference type="CDD" id="cd00887">
    <property type="entry name" value="MoeA"/>
    <property type="match status" value="1"/>
</dbReference>
<evidence type="ECO:0000256" key="3">
    <source>
        <dbReference type="ARBA" id="ARBA00005046"/>
    </source>
</evidence>
<dbReference type="AlphaFoldDB" id="A0A369CAF1"/>
<comment type="catalytic activity">
    <reaction evidence="10">
        <text>adenylyl-molybdopterin + molybdate = Mo-molybdopterin + AMP + H(+)</text>
        <dbReference type="Rhea" id="RHEA:35047"/>
        <dbReference type="ChEBI" id="CHEBI:15378"/>
        <dbReference type="ChEBI" id="CHEBI:36264"/>
        <dbReference type="ChEBI" id="CHEBI:62727"/>
        <dbReference type="ChEBI" id="CHEBI:71302"/>
        <dbReference type="ChEBI" id="CHEBI:456215"/>
        <dbReference type="EC" id="2.10.1.1"/>
    </reaction>
</comment>
<gene>
    <name evidence="13" type="ORF">DFQ59_104139</name>
</gene>
<evidence type="ECO:0000256" key="10">
    <source>
        <dbReference type="ARBA" id="ARBA00047317"/>
    </source>
</evidence>
<comment type="similarity">
    <text evidence="4 11">Belongs to the MoeA family.</text>
</comment>
<dbReference type="InterPro" id="IPR008284">
    <property type="entry name" value="MoCF_biosynth_CS"/>
</dbReference>
<keyword evidence="5 11" id="KW-0500">Molybdenum</keyword>
<dbReference type="GO" id="GO:0005829">
    <property type="term" value="C:cytosol"/>
    <property type="evidence" value="ECO:0007669"/>
    <property type="project" value="TreeGrafter"/>
</dbReference>
<dbReference type="InterPro" id="IPR036135">
    <property type="entry name" value="MoeA_linker/N_sf"/>
</dbReference>
<dbReference type="FunFam" id="3.40.980.10:FF:000004">
    <property type="entry name" value="Molybdopterin molybdenumtransferase"/>
    <property type="match status" value="1"/>
</dbReference>
<dbReference type="RefSeq" id="WP_114279689.1">
    <property type="nucleotide sequence ID" value="NZ_QPJY01000004.1"/>
</dbReference>
<reference evidence="13 14" key="1">
    <citation type="submission" date="2018-07" db="EMBL/GenBank/DDBJ databases">
        <title>Genomic Encyclopedia of Type Strains, Phase IV (KMG-IV): sequencing the most valuable type-strain genomes for metagenomic binning, comparative biology and taxonomic classification.</title>
        <authorList>
            <person name="Goeker M."/>
        </authorList>
    </citation>
    <scope>NUCLEOTIDE SEQUENCE [LARGE SCALE GENOMIC DNA]</scope>
    <source>
        <strain evidence="13 14">DSM 26407</strain>
    </source>
</reference>
<dbReference type="SMART" id="SM00852">
    <property type="entry name" value="MoCF_biosynth"/>
    <property type="match status" value="1"/>
</dbReference>
<comment type="cofactor">
    <cofactor evidence="1 11">
        <name>Mg(2+)</name>
        <dbReference type="ChEBI" id="CHEBI:18420"/>
    </cofactor>
</comment>
<dbReference type="SUPFAM" id="SSF53218">
    <property type="entry name" value="Molybdenum cofactor biosynthesis proteins"/>
    <property type="match status" value="1"/>
</dbReference>
<feature type="domain" description="MoaB/Mog" evidence="12">
    <location>
        <begin position="182"/>
        <end position="319"/>
    </location>
</feature>
<dbReference type="FunFam" id="2.170.190.11:FF:000004">
    <property type="entry name" value="Molybdopterin molybdenumtransferase"/>
    <property type="match status" value="1"/>
</dbReference>
<dbReference type="InterPro" id="IPR036688">
    <property type="entry name" value="MoeA_C_domain_IV_sf"/>
</dbReference>
<keyword evidence="8 11" id="KW-0460">Magnesium</keyword>
<evidence type="ECO:0000256" key="2">
    <source>
        <dbReference type="ARBA" id="ARBA00002901"/>
    </source>
</evidence>
<evidence type="ECO:0000256" key="5">
    <source>
        <dbReference type="ARBA" id="ARBA00022505"/>
    </source>
</evidence>
<dbReference type="SUPFAM" id="SSF63882">
    <property type="entry name" value="MoeA N-terminal region -like"/>
    <property type="match status" value="1"/>
</dbReference>
<evidence type="ECO:0000313" key="13">
    <source>
        <dbReference type="EMBL" id="RCX30703.1"/>
    </source>
</evidence>
<dbReference type="NCBIfam" id="TIGR00177">
    <property type="entry name" value="molyb_syn"/>
    <property type="match status" value="1"/>
</dbReference>
<evidence type="ECO:0000256" key="4">
    <source>
        <dbReference type="ARBA" id="ARBA00010763"/>
    </source>
</evidence>
<dbReference type="PANTHER" id="PTHR10192">
    <property type="entry name" value="MOLYBDOPTERIN BIOSYNTHESIS PROTEIN"/>
    <property type="match status" value="1"/>
</dbReference>
<dbReference type="Gene3D" id="2.170.190.11">
    <property type="entry name" value="Molybdopterin biosynthesis moea protein, domain 3"/>
    <property type="match status" value="1"/>
</dbReference>
<comment type="pathway">
    <text evidence="3 11">Cofactor biosynthesis; molybdopterin biosynthesis.</text>
</comment>
<dbReference type="GO" id="GO:0046872">
    <property type="term" value="F:metal ion binding"/>
    <property type="evidence" value="ECO:0007669"/>
    <property type="project" value="UniProtKB-UniRule"/>
</dbReference>
<dbReference type="InterPro" id="IPR001453">
    <property type="entry name" value="MoaB/Mog_dom"/>
</dbReference>
<comment type="caution">
    <text evidence="13">The sequence shown here is derived from an EMBL/GenBank/DDBJ whole genome shotgun (WGS) entry which is preliminary data.</text>
</comment>
<dbReference type="Pfam" id="PF00994">
    <property type="entry name" value="MoCF_biosynth"/>
    <property type="match status" value="1"/>
</dbReference>
<evidence type="ECO:0000256" key="11">
    <source>
        <dbReference type="RuleBase" id="RU365090"/>
    </source>
</evidence>
<dbReference type="Gene3D" id="2.40.340.10">
    <property type="entry name" value="MoeA, C-terminal, domain IV"/>
    <property type="match status" value="1"/>
</dbReference>
<evidence type="ECO:0000259" key="12">
    <source>
        <dbReference type="SMART" id="SM00852"/>
    </source>
</evidence>
<evidence type="ECO:0000256" key="1">
    <source>
        <dbReference type="ARBA" id="ARBA00001946"/>
    </source>
</evidence>
<evidence type="ECO:0000256" key="8">
    <source>
        <dbReference type="ARBA" id="ARBA00022842"/>
    </source>
</evidence>
<dbReference type="UniPathway" id="UPA00344"/>
<dbReference type="InterPro" id="IPR038987">
    <property type="entry name" value="MoeA-like"/>
</dbReference>
<name>A0A369CAF1_9GAMM</name>
<dbReference type="Gene3D" id="3.90.105.10">
    <property type="entry name" value="Molybdopterin biosynthesis moea protein, domain 2"/>
    <property type="match status" value="1"/>
</dbReference>
<dbReference type="PANTHER" id="PTHR10192:SF5">
    <property type="entry name" value="GEPHYRIN"/>
    <property type="match status" value="1"/>
</dbReference>
<dbReference type="Gene3D" id="3.40.980.10">
    <property type="entry name" value="MoaB/Mog-like domain"/>
    <property type="match status" value="1"/>
</dbReference>
<dbReference type="Proteomes" id="UP000252707">
    <property type="component" value="Unassembled WGS sequence"/>
</dbReference>
<keyword evidence="14" id="KW-1185">Reference proteome</keyword>
<dbReference type="Pfam" id="PF03454">
    <property type="entry name" value="MoeA_C"/>
    <property type="match status" value="1"/>
</dbReference>
<evidence type="ECO:0000313" key="14">
    <source>
        <dbReference type="Proteomes" id="UP000252707"/>
    </source>
</evidence>
<dbReference type="InterPro" id="IPR005110">
    <property type="entry name" value="MoeA_linker/N"/>
</dbReference>
<sequence length="408" mass="43062">MNEKARGQGLLSVEQALEALLTRAERIVDREEVALDEALGRVLAHGLASPQNVPPHDNSAMDGYAVRCADLAGGALRVGQRIPAGSQGVPLEPGTCARIFTGAPIPPGADAVVMQEHCRVAGDQVTVEQPASPGQHVRRAGEDITAGAEILAAGTRLRPQELGLAASVGLARLPVVRRPRVALFSTGDELVAPGEALGPGQIYNSNRYTLAGLLRNLGCEVLDLGAVEDTLEATREVLRRAAGACDLILTSGGVSVGEEDHVKAAVESLGALELWRIAVKPGKPLAFGSVDGTPFMGLPGNPVSSFATFCLFTRPFLLRRLGVQAVMPRVIPAESGFDWTRPGDRREYLRARLEPDAAGRTVVTLYPNQGSGVLTSTSWAEGFVIAPEGQVIRRGDPVSYIPFAELLS</sequence>
<comment type="function">
    <text evidence="2 11">Catalyzes the insertion of molybdate into adenylated molybdopterin with the concomitant release of AMP.</text>
</comment>
<keyword evidence="9 11" id="KW-0501">Molybdenum cofactor biosynthesis</keyword>
<evidence type="ECO:0000256" key="6">
    <source>
        <dbReference type="ARBA" id="ARBA00022679"/>
    </source>
</evidence>
<evidence type="ECO:0000256" key="9">
    <source>
        <dbReference type="ARBA" id="ARBA00023150"/>
    </source>
</evidence>
<dbReference type="PROSITE" id="PS01079">
    <property type="entry name" value="MOCF_BIOSYNTHESIS_2"/>
    <property type="match status" value="1"/>
</dbReference>
<dbReference type="InterPro" id="IPR036425">
    <property type="entry name" value="MoaB/Mog-like_dom_sf"/>
</dbReference>
<dbReference type="NCBIfam" id="NF045515">
    <property type="entry name" value="Glp_gephyrin"/>
    <property type="match status" value="1"/>
</dbReference>
<dbReference type="EMBL" id="QPJY01000004">
    <property type="protein sequence ID" value="RCX30703.1"/>
    <property type="molecule type" value="Genomic_DNA"/>
</dbReference>
<evidence type="ECO:0000256" key="7">
    <source>
        <dbReference type="ARBA" id="ARBA00022723"/>
    </source>
</evidence>
<dbReference type="GO" id="GO:0006777">
    <property type="term" value="P:Mo-molybdopterin cofactor biosynthetic process"/>
    <property type="evidence" value="ECO:0007669"/>
    <property type="project" value="UniProtKB-UniRule"/>
</dbReference>
<proteinExistence type="inferred from homology"/>
<keyword evidence="6 11" id="KW-0808">Transferase</keyword>
<dbReference type="Pfam" id="PF03453">
    <property type="entry name" value="MoeA_N"/>
    <property type="match status" value="1"/>
</dbReference>
<dbReference type="GO" id="GO:0061599">
    <property type="term" value="F:molybdopterin molybdotransferase activity"/>
    <property type="evidence" value="ECO:0007669"/>
    <property type="project" value="UniProtKB-UniRule"/>
</dbReference>
<keyword evidence="7 11" id="KW-0479">Metal-binding</keyword>